<evidence type="ECO:0000313" key="14">
    <source>
        <dbReference type="EMBL" id="KKA20220.1"/>
    </source>
</evidence>
<evidence type="ECO:0000313" key="15">
    <source>
        <dbReference type="Proteomes" id="UP000053958"/>
    </source>
</evidence>
<dbReference type="InterPro" id="IPR039527">
    <property type="entry name" value="PIGG/GPI7"/>
</dbReference>
<dbReference type="CDD" id="cd16024">
    <property type="entry name" value="GPI_EPT_2"/>
    <property type="match status" value="1"/>
</dbReference>
<keyword evidence="7 12" id="KW-0812">Transmembrane</keyword>
<dbReference type="Gene3D" id="3.40.720.10">
    <property type="entry name" value="Alkaline Phosphatase, subunit A"/>
    <property type="match status" value="1"/>
</dbReference>
<keyword evidence="8 12" id="KW-0256">Endoplasmic reticulum</keyword>
<evidence type="ECO:0000256" key="1">
    <source>
        <dbReference type="ARBA" id="ARBA00004477"/>
    </source>
</evidence>
<dbReference type="GO" id="GO:0005789">
    <property type="term" value="C:endoplasmic reticulum membrane"/>
    <property type="evidence" value="ECO:0007669"/>
    <property type="project" value="UniProtKB-SubCell"/>
</dbReference>
<evidence type="ECO:0000256" key="12">
    <source>
        <dbReference type="RuleBase" id="RU367106"/>
    </source>
</evidence>
<dbReference type="PANTHER" id="PTHR23072">
    <property type="entry name" value="PHOSPHATIDYLINOSITOL GLYCAN-RELATED"/>
    <property type="match status" value="1"/>
</dbReference>
<sequence length="859" mass="95981">MPRVKAITTGSVPSFSDVILNLAESESMSDLTYQDTILAQFKARLKGRLVMYGDDTWLKLFPHMFDRADGTTSFFVSDFVEVDNNVTRHISEELMNDDWSAMVLHYLGLDHIGHKAGPKSLHMIPKQYEMDSIVKEIYTAMEHQKHLQSALLILCGDHGMNEAGNHGGSSAGETSPALTFISPRLKGKVVHSNDCPVEASDEYQYYRTVEQSDITPTLAGLLGVPIPLNNLGVFIPEMLSIWDSDSDRLKILLENSRQILEVVKATFPGHTFDQKVSSEKCRNNIQSDIEQLECAWFSILDLLQNADTVRDSYSEIESALLQFLREAQKIMSGTASNYKILRLYLGSLTSGIALLISLLAAYKPLRNSGFSGMFLMVAVIGNGSMMFASSYVEEEQQFWYWITTAWTIYLYTKSARMNHASIAAASTTAGALTLAIINRIIRRWNQTGQKFAGEPDIAQGFLPSQQKLLWTLILLAYLDICRNMIRLSPFHDFCRMVMWSSLSVIVSSLAFAFKLAFTAADSPELLEPWMLDIVERTWGALSLVIQARVVFLGTFFLVVISLYTNITTTGVVSKKKVPYNRLFHEALTLFLITQSKSTNIPLFLLFRAQTSILASMRLSCIETTVTSIFAQYMAFFAFGGSNAISSIDLSSAYNGVSSYNVFLVGLLTFLSNWAGPICMAWALLHHIVVNVLVARVLKISSITFVLRRLFFALFFEVVGMTSSETVNSSEFSWLSLALCDLRFEGNSDFSPSRRTGSPISTRLSLWVSIFLSAKEFEGSLKPIALLDVTDKQARKEKQLGRNNSVPWNTHPESEKSPFRNYMEIYSCGHIDYLTSATCRKYGVSRGCTYCGLAFGGNEG</sequence>
<proteinExistence type="inferred from homology"/>
<dbReference type="PANTHER" id="PTHR23072:SF0">
    <property type="entry name" value="GPI ETHANOLAMINE PHOSPHATE TRANSFERASE 2"/>
    <property type="match status" value="1"/>
</dbReference>
<evidence type="ECO:0000256" key="6">
    <source>
        <dbReference type="ARBA" id="ARBA00022679"/>
    </source>
</evidence>
<comment type="subcellular location">
    <subcellularLocation>
        <location evidence="1 12">Endoplasmic reticulum membrane</location>
        <topology evidence="1 12">Multi-pass membrane protein</topology>
    </subcellularLocation>
</comment>
<dbReference type="GO" id="GO:0051267">
    <property type="term" value="F:CP2 mannose-ethanolamine phosphotransferase activity"/>
    <property type="evidence" value="ECO:0007669"/>
    <property type="project" value="TreeGrafter"/>
</dbReference>
<evidence type="ECO:0000256" key="9">
    <source>
        <dbReference type="ARBA" id="ARBA00022989"/>
    </source>
</evidence>
<keyword evidence="10 12" id="KW-0472">Membrane</keyword>
<evidence type="ECO:0000256" key="2">
    <source>
        <dbReference type="ARBA" id="ARBA00004687"/>
    </source>
</evidence>
<dbReference type="RefSeq" id="XP_013326832.1">
    <property type="nucleotide sequence ID" value="XM_013471378.1"/>
</dbReference>
<feature type="transmembrane region" description="Helical" evidence="12">
    <location>
        <begin position="420"/>
        <end position="441"/>
    </location>
</feature>
<dbReference type="InterPro" id="IPR037674">
    <property type="entry name" value="PIG-G_N"/>
</dbReference>
<dbReference type="EMBL" id="LASV01000279">
    <property type="protein sequence ID" value="KKA20220.1"/>
    <property type="molecule type" value="Genomic_DNA"/>
</dbReference>
<keyword evidence="9 12" id="KW-1133">Transmembrane helix</keyword>
<feature type="transmembrane region" description="Helical" evidence="12">
    <location>
        <begin position="374"/>
        <end position="392"/>
    </location>
</feature>
<dbReference type="Proteomes" id="UP000053958">
    <property type="component" value="Unassembled WGS sequence"/>
</dbReference>
<keyword evidence="11" id="KW-0325">Glycoprotein</keyword>
<reference evidence="14 15" key="1">
    <citation type="submission" date="2015-04" db="EMBL/GenBank/DDBJ databases">
        <authorList>
            <person name="Heijne W.H."/>
            <person name="Fedorova N.D."/>
            <person name="Nierman W.C."/>
            <person name="Vollebregt A.W."/>
            <person name="Zhao Z."/>
            <person name="Wu L."/>
            <person name="Kumar M."/>
            <person name="Stam H."/>
            <person name="van den Berg M.A."/>
            <person name="Pel H.J."/>
        </authorList>
    </citation>
    <scope>NUCLEOTIDE SEQUENCE [LARGE SCALE GENOMIC DNA]</scope>
    <source>
        <strain evidence="14 15">CBS 393.64</strain>
    </source>
</reference>
<keyword evidence="5 12" id="KW-0337">GPI-anchor biosynthesis</keyword>
<dbReference type="GO" id="GO:0006506">
    <property type="term" value="P:GPI anchor biosynthetic process"/>
    <property type="evidence" value="ECO:0007669"/>
    <property type="project" value="UniProtKB-UniPathway"/>
</dbReference>
<dbReference type="OrthoDB" id="272139at2759"/>
<keyword evidence="15" id="KW-1185">Reference proteome</keyword>
<dbReference type="AlphaFoldDB" id="A0A0F4YQ57"/>
<dbReference type="Pfam" id="PF19316">
    <property type="entry name" value="PIGO_PIGG"/>
    <property type="match status" value="1"/>
</dbReference>
<evidence type="ECO:0000256" key="7">
    <source>
        <dbReference type="ARBA" id="ARBA00022692"/>
    </source>
</evidence>
<comment type="pathway">
    <text evidence="2 12">Glycolipid biosynthesis; glycosylphosphatidylinositol-anchor biosynthesis.</text>
</comment>
<organism evidence="14 15">
    <name type="scientific">Rasamsonia emersonii (strain ATCC 16479 / CBS 393.64 / IMI 116815)</name>
    <dbReference type="NCBI Taxonomy" id="1408163"/>
    <lineage>
        <taxon>Eukaryota</taxon>
        <taxon>Fungi</taxon>
        <taxon>Dikarya</taxon>
        <taxon>Ascomycota</taxon>
        <taxon>Pezizomycotina</taxon>
        <taxon>Eurotiomycetes</taxon>
        <taxon>Eurotiomycetidae</taxon>
        <taxon>Eurotiales</taxon>
        <taxon>Trichocomaceae</taxon>
        <taxon>Rasamsonia</taxon>
    </lineage>
</organism>
<dbReference type="STRING" id="1408163.A0A0F4YQ57"/>
<dbReference type="InterPro" id="IPR002591">
    <property type="entry name" value="Phosphodiest/P_Trfase"/>
</dbReference>
<accession>A0A0F4YQ57</accession>
<gene>
    <name evidence="14" type="ORF">T310_5750</name>
</gene>
<feature type="transmembrane region" description="Helical" evidence="12">
    <location>
        <begin position="618"/>
        <end position="639"/>
    </location>
</feature>
<comment type="similarity">
    <text evidence="3 12">Belongs to the PIGG/PIGN/PIGO family. PIGG subfamily.</text>
</comment>
<dbReference type="Pfam" id="PF01663">
    <property type="entry name" value="Phosphodiest"/>
    <property type="match status" value="1"/>
</dbReference>
<name>A0A0F4YQ57_RASE3</name>
<comment type="function">
    <text evidence="12">Ethanolamine phosphate transferase involved in glycosylphosphatidylinositol-anchor biosynthesis. Transfers ethanolamine phosphate to the GPI second mannose.</text>
</comment>
<protein>
    <recommendedName>
        <fullName evidence="4 12">GPI ethanolamine phosphate transferase 2</fullName>
    </recommendedName>
</protein>
<evidence type="ECO:0000256" key="11">
    <source>
        <dbReference type="ARBA" id="ARBA00023180"/>
    </source>
</evidence>
<dbReference type="SUPFAM" id="SSF53649">
    <property type="entry name" value="Alkaline phosphatase-like"/>
    <property type="match status" value="1"/>
</dbReference>
<dbReference type="UniPathway" id="UPA00196"/>
<keyword evidence="6 12" id="KW-0808">Transferase</keyword>
<feature type="domain" description="GPI ethanolamine phosphate transferase 2 C-terminal" evidence="13">
    <location>
        <begin position="335"/>
        <end position="677"/>
    </location>
</feature>
<evidence type="ECO:0000256" key="5">
    <source>
        <dbReference type="ARBA" id="ARBA00022502"/>
    </source>
</evidence>
<evidence type="ECO:0000256" key="10">
    <source>
        <dbReference type="ARBA" id="ARBA00023136"/>
    </source>
</evidence>
<feature type="transmembrane region" description="Helical" evidence="12">
    <location>
        <begin position="538"/>
        <end position="566"/>
    </location>
</feature>
<dbReference type="InterPro" id="IPR045687">
    <property type="entry name" value="PIGG/GPI7_C"/>
</dbReference>
<evidence type="ECO:0000256" key="8">
    <source>
        <dbReference type="ARBA" id="ARBA00022824"/>
    </source>
</evidence>
<evidence type="ECO:0000256" key="4">
    <source>
        <dbReference type="ARBA" id="ARBA00020830"/>
    </source>
</evidence>
<dbReference type="InterPro" id="IPR017850">
    <property type="entry name" value="Alkaline_phosphatase_core_sf"/>
</dbReference>
<feature type="transmembrane region" description="Helical" evidence="12">
    <location>
        <begin position="341"/>
        <end position="362"/>
    </location>
</feature>
<comment type="caution">
    <text evidence="14">The sequence shown here is derived from an EMBL/GenBank/DDBJ whole genome shotgun (WGS) entry which is preliminary data.</text>
</comment>
<evidence type="ECO:0000259" key="13">
    <source>
        <dbReference type="Pfam" id="PF19316"/>
    </source>
</evidence>
<dbReference type="GeneID" id="25318090"/>
<feature type="transmembrane region" description="Helical" evidence="12">
    <location>
        <begin position="497"/>
        <end position="517"/>
    </location>
</feature>
<evidence type="ECO:0000256" key="3">
    <source>
        <dbReference type="ARBA" id="ARBA00005315"/>
    </source>
</evidence>
<feature type="transmembrane region" description="Helical" evidence="12">
    <location>
        <begin position="696"/>
        <end position="715"/>
    </location>
</feature>
<feature type="transmembrane region" description="Helical" evidence="12">
    <location>
        <begin position="659"/>
        <end position="684"/>
    </location>
</feature>